<evidence type="ECO:0000313" key="9">
    <source>
        <dbReference type="EMBL" id="KTS99501.1"/>
    </source>
</evidence>
<dbReference type="PANTHER" id="PTHR30251">
    <property type="entry name" value="PILUS ASSEMBLY CHAPERONE"/>
    <property type="match status" value="1"/>
</dbReference>
<keyword evidence="5" id="KW-0143">Chaperone</keyword>
<organism evidence="9 10">
    <name type="scientific">Pantoea stewartii</name>
    <dbReference type="NCBI Taxonomy" id="66269"/>
    <lineage>
        <taxon>Bacteria</taxon>
        <taxon>Pseudomonadati</taxon>
        <taxon>Pseudomonadota</taxon>
        <taxon>Gammaproteobacteria</taxon>
        <taxon>Enterobacterales</taxon>
        <taxon>Erwiniaceae</taxon>
        <taxon>Pantoea</taxon>
    </lineage>
</organism>
<dbReference type="InterPro" id="IPR001829">
    <property type="entry name" value="Pili_assmbl_chaperone_bac"/>
</dbReference>
<feature type="domain" description="Pili assembly chaperone C-terminal" evidence="8">
    <location>
        <begin position="174"/>
        <end position="230"/>
    </location>
</feature>
<dbReference type="AlphaFoldDB" id="A0AB34VIN7"/>
<protein>
    <submittedName>
        <fullName evidence="9">Fimbrial assembly protein</fullName>
    </submittedName>
</protein>
<keyword evidence="4" id="KW-0574">Periplasm</keyword>
<comment type="subcellular location">
    <subcellularLocation>
        <location evidence="1">Periplasm</location>
    </subcellularLocation>
</comment>
<dbReference type="Pfam" id="PF00345">
    <property type="entry name" value="PapD_N"/>
    <property type="match status" value="1"/>
</dbReference>
<dbReference type="Gene3D" id="2.60.40.10">
    <property type="entry name" value="Immunoglobulins"/>
    <property type="match status" value="2"/>
</dbReference>
<dbReference type="RefSeq" id="WP_058708486.1">
    <property type="nucleotide sequence ID" value="NZ_CP099540.1"/>
</dbReference>
<evidence type="ECO:0000259" key="8">
    <source>
        <dbReference type="Pfam" id="PF02753"/>
    </source>
</evidence>
<dbReference type="PRINTS" id="PR00969">
    <property type="entry name" value="CHAPERONPILI"/>
</dbReference>
<gene>
    <name evidence="9" type="ORF">RSA13_05095</name>
</gene>
<dbReference type="SUPFAM" id="SSF49354">
    <property type="entry name" value="PapD-like"/>
    <property type="match status" value="1"/>
</dbReference>
<keyword evidence="3 6" id="KW-0732">Signal</keyword>
<dbReference type="SUPFAM" id="SSF49584">
    <property type="entry name" value="Periplasmic chaperone C-domain"/>
    <property type="match status" value="1"/>
</dbReference>
<evidence type="ECO:0000256" key="2">
    <source>
        <dbReference type="ARBA" id="ARBA00007399"/>
    </source>
</evidence>
<comment type="caution">
    <text evidence="9">The sequence shown here is derived from an EMBL/GenBank/DDBJ whole genome shotgun (WGS) entry which is preliminary data.</text>
</comment>
<sequence length="242" mass="27118">MHSYKWWSVFSSSLYLLTALLSTQAVAVVNIDKTRIIFNANEIAQSVNLVNSENSPAVLQIWTDDGDIYAPPEKSKTPVMAMPPVLKMQPGELRSIKLMLTSRAGLPPGKETLYWLNIYQIPALKKSDNQRDKKVVLPLRLRLKVFVRPTGLGAPRPEDAQKLRFTRQNQQIMISNPTPWYMSLNAKVEKAVLRNIMVAPLSDIVVPVTTSVNPGANVEYEVIDQNGNVEKHRSTLRATVGK</sequence>
<evidence type="ECO:0000256" key="5">
    <source>
        <dbReference type="ARBA" id="ARBA00023186"/>
    </source>
</evidence>
<name>A0AB34VIN7_9GAMM</name>
<feature type="signal peptide" evidence="6">
    <location>
        <begin position="1"/>
        <end position="27"/>
    </location>
</feature>
<dbReference type="InterPro" id="IPR016148">
    <property type="entry name" value="Pili_assmbl_chaperone_C"/>
</dbReference>
<dbReference type="InterPro" id="IPR008962">
    <property type="entry name" value="PapD-like_sf"/>
</dbReference>
<dbReference type="InterPro" id="IPR036316">
    <property type="entry name" value="Pili_assmbl_chap_C_dom_sf"/>
</dbReference>
<proteinExistence type="inferred from homology"/>
<evidence type="ECO:0000256" key="4">
    <source>
        <dbReference type="ARBA" id="ARBA00022764"/>
    </source>
</evidence>
<dbReference type="GO" id="GO:0071555">
    <property type="term" value="P:cell wall organization"/>
    <property type="evidence" value="ECO:0007669"/>
    <property type="project" value="InterPro"/>
</dbReference>
<dbReference type="PANTHER" id="PTHR30251:SF7">
    <property type="entry name" value="FIMBRIAE CHAPARONE"/>
    <property type="match status" value="1"/>
</dbReference>
<dbReference type="NCBIfam" id="NF011782">
    <property type="entry name" value="PRK15246.1"/>
    <property type="match status" value="1"/>
</dbReference>
<evidence type="ECO:0000259" key="7">
    <source>
        <dbReference type="Pfam" id="PF00345"/>
    </source>
</evidence>
<feature type="domain" description="Pili assembly chaperone N-terminal" evidence="7">
    <location>
        <begin position="29"/>
        <end position="152"/>
    </location>
</feature>
<accession>A0AB34VIN7</accession>
<dbReference type="GO" id="GO:0030288">
    <property type="term" value="C:outer membrane-bounded periplasmic space"/>
    <property type="evidence" value="ECO:0007669"/>
    <property type="project" value="InterPro"/>
</dbReference>
<dbReference type="InterPro" id="IPR016147">
    <property type="entry name" value="Pili_assmbl_chaperone_N"/>
</dbReference>
<evidence type="ECO:0000256" key="1">
    <source>
        <dbReference type="ARBA" id="ARBA00004418"/>
    </source>
</evidence>
<dbReference type="EMBL" id="LDSI01000006">
    <property type="protein sequence ID" value="KTS99501.1"/>
    <property type="molecule type" value="Genomic_DNA"/>
</dbReference>
<dbReference type="InterPro" id="IPR013783">
    <property type="entry name" value="Ig-like_fold"/>
</dbReference>
<evidence type="ECO:0000256" key="3">
    <source>
        <dbReference type="ARBA" id="ARBA00022729"/>
    </source>
</evidence>
<feature type="chain" id="PRO_5044243255" evidence="6">
    <location>
        <begin position="28"/>
        <end position="242"/>
    </location>
</feature>
<evidence type="ECO:0000256" key="6">
    <source>
        <dbReference type="SAM" id="SignalP"/>
    </source>
</evidence>
<comment type="similarity">
    <text evidence="2">Belongs to the periplasmic pilus chaperone family.</text>
</comment>
<reference evidence="9 10" key="1">
    <citation type="journal article" date="2016" name="Front. Microbiol.">
        <title>Genomic Resource of Rice Seed Associated Bacteria.</title>
        <authorList>
            <person name="Midha S."/>
            <person name="Bansal K."/>
            <person name="Sharma S."/>
            <person name="Kumar N."/>
            <person name="Patil P.P."/>
            <person name="Chaudhry V."/>
            <person name="Patil P.B."/>
        </authorList>
    </citation>
    <scope>NUCLEOTIDE SEQUENCE [LARGE SCALE GENOMIC DNA]</scope>
    <source>
        <strain evidence="9 10">RSA13</strain>
    </source>
</reference>
<dbReference type="InterPro" id="IPR050643">
    <property type="entry name" value="Periplasmic_pilus_chap"/>
</dbReference>
<dbReference type="Pfam" id="PF02753">
    <property type="entry name" value="PapD_C"/>
    <property type="match status" value="1"/>
</dbReference>
<dbReference type="Proteomes" id="UP000072520">
    <property type="component" value="Unassembled WGS sequence"/>
</dbReference>
<evidence type="ECO:0000313" key="10">
    <source>
        <dbReference type="Proteomes" id="UP000072520"/>
    </source>
</evidence>